<organism evidence="1 2">
    <name type="scientific">Phaeobacter porticola</name>
    <dbReference type="NCBI Taxonomy" id="1844006"/>
    <lineage>
        <taxon>Bacteria</taxon>
        <taxon>Pseudomonadati</taxon>
        <taxon>Pseudomonadota</taxon>
        <taxon>Alphaproteobacteria</taxon>
        <taxon>Rhodobacterales</taxon>
        <taxon>Roseobacteraceae</taxon>
        <taxon>Phaeobacter</taxon>
    </lineage>
</organism>
<evidence type="ECO:0000313" key="2">
    <source>
        <dbReference type="Proteomes" id="UP000183859"/>
    </source>
</evidence>
<dbReference type="Proteomes" id="UP000183859">
    <property type="component" value="Chromosome"/>
</dbReference>
<reference evidence="2" key="1">
    <citation type="submission" date="2016-07" db="EMBL/GenBank/DDBJ databases">
        <title>Phaeobacter portensis sp. nov., a tropodithietic acid producing bacterium isolated from a German harbor.</title>
        <authorList>
            <person name="Freese H.M."/>
            <person name="Bunk B."/>
            <person name="Breider S."/>
            <person name="Brinkhoff T."/>
        </authorList>
    </citation>
    <scope>NUCLEOTIDE SEQUENCE [LARGE SCALE GENOMIC DNA]</scope>
    <source>
        <strain evidence="2">P97</strain>
    </source>
</reference>
<accession>A0A1L3I842</accession>
<proteinExistence type="predicted"/>
<dbReference type="EMBL" id="CP016364">
    <property type="protein sequence ID" value="APG48304.1"/>
    <property type="molecule type" value="Genomic_DNA"/>
</dbReference>
<keyword evidence="2" id="KW-1185">Reference proteome</keyword>
<gene>
    <name evidence="1" type="ORF">PhaeoP97_02929</name>
</gene>
<protein>
    <submittedName>
        <fullName evidence="1">Uncharacterized protein</fullName>
    </submittedName>
</protein>
<sequence length="60" mass="6623">MSSVTPVTRVCITAFTELLEVDSEAIKRGEHDKSNSCRNQSVQSNLLMGFQPGAERAFHV</sequence>
<dbReference type="KEGG" id="php:PhaeoP97_02929"/>
<name>A0A1L3I842_9RHOB</name>
<dbReference type="AlphaFoldDB" id="A0A1L3I842"/>
<evidence type="ECO:0000313" key="1">
    <source>
        <dbReference type="EMBL" id="APG48304.1"/>
    </source>
</evidence>
<dbReference type="STRING" id="1844006.PhaeoP97_02929"/>